<reference evidence="2 3" key="1">
    <citation type="submission" date="2024-07" db="EMBL/GenBank/DDBJ databases">
        <title>Section-level genome sequencing and comparative genomics of Aspergillus sections Usti and Cavernicolus.</title>
        <authorList>
            <consortium name="Lawrence Berkeley National Laboratory"/>
            <person name="Nybo J.L."/>
            <person name="Vesth T.C."/>
            <person name="Theobald S."/>
            <person name="Frisvad J.C."/>
            <person name="Larsen T.O."/>
            <person name="Kjaerboelling I."/>
            <person name="Rothschild-Mancinelli K."/>
            <person name="Lyhne E.K."/>
            <person name="Kogle M.E."/>
            <person name="Barry K."/>
            <person name="Clum A."/>
            <person name="Na H."/>
            <person name="Ledsgaard L."/>
            <person name="Lin J."/>
            <person name="Lipzen A."/>
            <person name="Kuo A."/>
            <person name="Riley R."/>
            <person name="Mondo S."/>
            <person name="Labutti K."/>
            <person name="Haridas S."/>
            <person name="Pangalinan J."/>
            <person name="Salamov A.A."/>
            <person name="Simmons B.A."/>
            <person name="Magnuson J.K."/>
            <person name="Chen J."/>
            <person name="Drula E."/>
            <person name="Henrissat B."/>
            <person name="Wiebenga A."/>
            <person name="Lubbers R.J."/>
            <person name="Gomes A.C."/>
            <person name="Makela M.R."/>
            <person name="Stajich J."/>
            <person name="Grigoriev I.V."/>
            <person name="Mortensen U.H."/>
            <person name="De Vries R.P."/>
            <person name="Baker S.E."/>
            <person name="Andersen M.R."/>
        </authorList>
    </citation>
    <scope>NUCLEOTIDE SEQUENCE [LARGE SCALE GENOMIC DNA]</scope>
    <source>
        <strain evidence="2 3">CBS 209.92</strain>
    </source>
</reference>
<protein>
    <recommendedName>
        <fullName evidence="1">GRF-like zinc ribbon domain-containing protein</fullName>
    </recommendedName>
</protein>
<comment type="caution">
    <text evidence="2">The sequence shown here is derived from an EMBL/GenBank/DDBJ whole genome shotgun (WGS) entry which is preliminary data.</text>
</comment>
<proteinExistence type="predicted"/>
<name>A0ABR4FH10_9EURO</name>
<sequence length="131" mass="14661">MALVGPLLAPAPEAGPDCMRCGRPSTEFTTRISNRNGNAGRPYFKCVPCDKFLVFNDTRGNDPRNPDCYCGCSSKRQVAGRERRVPRGLHYVCRLGECRFYAPVRGSAGQQMTLEDVEEELINLLIRFFAI</sequence>
<dbReference type="Pfam" id="PF23549">
    <property type="entry name" value="Zn_ribbon_GRF_2"/>
    <property type="match status" value="1"/>
</dbReference>
<keyword evidence="3" id="KW-1185">Reference proteome</keyword>
<dbReference type="InterPro" id="IPR056444">
    <property type="entry name" value="Zn_ribbon_GRF_2"/>
</dbReference>
<dbReference type="EMBL" id="JBFTWV010000403">
    <property type="protein sequence ID" value="KAL2782521.1"/>
    <property type="molecule type" value="Genomic_DNA"/>
</dbReference>
<accession>A0ABR4FH10</accession>
<organism evidence="2 3">
    <name type="scientific">Aspergillus keveii</name>
    <dbReference type="NCBI Taxonomy" id="714993"/>
    <lineage>
        <taxon>Eukaryota</taxon>
        <taxon>Fungi</taxon>
        <taxon>Dikarya</taxon>
        <taxon>Ascomycota</taxon>
        <taxon>Pezizomycotina</taxon>
        <taxon>Eurotiomycetes</taxon>
        <taxon>Eurotiomycetidae</taxon>
        <taxon>Eurotiales</taxon>
        <taxon>Aspergillaceae</taxon>
        <taxon>Aspergillus</taxon>
        <taxon>Aspergillus subgen. Nidulantes</taxon>
    </lineage>
</organism>
<gene>
    <name evidence="2" type="ORF">BJX66DRAFT_320533</name>
</gene>
<evidence type="ECO:0000259" key="1">
    <source>
        <dbReference type="Pfam" id="PF23549"/>
    </source>
</evidence>
<feature type="domain" description="GRF-like zinc ribbon" evidence="1">
    <location>
        <begin position="16"/>
        <end position="59"/>
    </location>
</feature>
<dbReference type="Proteomes" id="UP001610563">
    <property type="component" value="Unassembled WGS sequence"/>
</dbReference>
<evidence type="ECO:0000313" key="2">
    <source>
        <dbReference type="EMBL" id="KAL2782521.1"/>
    </source>
</evidence>
<evidence type="ECO:0000313" key="3">
    <source>
        <dbReference type="Proteomes" id="UP001610563"/>
    </source>
</evidence>